<evidence type="ECO:0000313" key="2">
    <source>
        <dbReference type="Proteomes" id="UP001336250"/>
    </source>
</evidence>
<organism evidence="1 2">
    <name type="scientific">Aquincola agrisoli</name>
    <dbReference type="NCBI Taxonomy" id="3119538"/>
    <lineage>
        <taxon>Bacteria</taxon>
        <taxon>Pseudomonadati</taxon>
        <taxon>Pseudomonadota</taxon>
        <taxon>Betaproteobacteria</taxon>
        <taxon>Burkholderiales</taxon>
        <taxon>Sphaerotilaceae</taxon>
        <taxon>Aquincola</taxon>
    </lineage>
</organism>
<proteinExistence type="predicted"/>
<gene>
    <name evidence="1" type="ORF">V4F39_01550</name>
</gene>
<comment type="caution">
    <text evidence="1">The sequence shown here is derived from an EMBL/GenBank/DDBJ whole genome shotgun (WGS) entry which is preliminary data.</text>
</comment>
<dbReference type="RefSeq" id="WP_332287471.1">
    <property type="nucleotide sequence ID" value="NZ_JAZIBG010000008.1"/>
</dbReference>
<dbReference type="AlphaFoldDB" id="A0AAW9QBP2"/>
<keyword evidence="2" id="KW-1185">Reference proteome</keyword>
<protein>
    <submittedName>
        <fullName evidence="1">Uncharacterized protein</fullName>
    </submittedName>
</protein>
<name>A0AAW9QBP2_9BURK</name>
<reference evidence="1 2" key="1">
    <citation type="submission" date="2024-02" db="EMBL/GenBank/DDBJ databases">
        <title>Genome sequence of Aquincola sp. MAHUQ-54.</title>
        <authorList>
            <person name="Huq M.A."/>
        </authorList>
    </citation>
    <scope>NUCLEOTIDE SEQUENCE [LARGE SCALE GENOMIC DNA]</scope>
    <source>
        <strain evidence="1 2">MAHUQ-54</strain>
    </source>
</reference>
<accession>A0AAW9QBP2</accession>
<dbReference type="Proteomes" id="UP001336250">
    <property type="component" value="Unassembled WGS sequence"/>
</dbReference>
<dbReference type="EMBL" id="JAZIBG010000008">
    <property type="protein sequence ID" value="MEF7612575.1"/>
    <property type="molecule type" value="Genomic_DNA"/>
</dbReference>
<evidence type="ECO:0000313" key="1">
    <source>
        <dbReference type="EMBL" id="MEF7612575.1"/>
    </source>
</evidence>
<sequence length="113" mass="12491">MADPIAQKIIDTALALRASHAGVPAIDVLDLAMQGHHGAHLNTDAYGKPWADWLDPPSPFARLLRDALAPHLPDDPYLTGDLWQVSATGTRLLLDDWDDVVRAFAARYRLWTL</sequence>